<dbReference type="Pfam" id="PF04055">
    <property type="entry name" value="Radical_SAM"/>
    <property type="match status" value="1"/>
</dbReference>
<dbReference type="PANTHER" id="PTHR43409:SF16">
    <property type="entry name" value="SLR0320 PROTEIN"/>
    <property type="match status" value="1"/>
</dbReference>
<dbReference type="InterPro" id="IPR023404">
    <property type="entry name" value="rSAM_horseshoe"/>
</dbReference>
<dbReference type="AlphaFoldDB" id="A0A1M5YWA4"/>
<dbReference type="GO" id="GO:0046872">
    <property type="term" value="F:metal ion binding"/>
    <property type="evidence" value="ECO:0007669"/>
    <property type="project" value="UniProtKB-KW"/>
</dbReference>
<feature type="domain" description="B12-binding" evidence="6">
    <location>
        <begin position="4"/>
        <end position="134"/>
    </location>
</feature>
<dbReference type="PANTHER" id="PTHR43409">
    <property type="entry name" value="ANAEROBIC MAGNESIUM-PROTOPORPHYRIN IX MONOMETHYL ESTER CYCLASE-RELATED"/>
    <property type="match status" value="1"/>
</dbReference>
<dbReference type="GO" id="GO:0005829">
    <property type="term" value="C:cytosol"/>
    <property type="evidence" value="ECO:0007669"/>
    <property type="project" value="TreeGrafter"/>
</dbReference>
<dbReference type="GO" id="GO:0003824">
    <property type="term" value="F:catalytic activity"/>
    <property type="evidence" value="ECO:0007669"/>
    <property type="project" value="InterPro"/>
</dbReference>
<gene>
    <name evidence="8" type="ORF">SAMN02745229_01773</name>
</gene>
<evidence type="ECO:0000313" key="9">
    <source>
        <dbReference type="Proteomes" id="UP000184278"/>
    </source>
</evidence>
<keyword evidence="5" id="KW-0411">Iron-sulfur</keyword>
<dbReference type="CDD" id="cd01335">
    <property type="entry name" value="Radical_SAM"/>
    <property type="match status" value="1"/>
</dbReference>
<dbReference type="Proteomes" id="UP000184278">
    <property type="component" value="Unassembled WGS sequence"/>
</dbReference>
<dbReference type="Gene3D" id="3.40.50.280">
    <property type="entry name" value="Cobalamin-binding domain"/>
    <property type="match status" value="1"/>
</dbReference>
<name>A0A1M5YWA4_BUTFI</name>
<reference evidence="9" key="1">
    <citation type="submission" date="2016-11" db="EMBL/GenBank/DDBJ databases">
        <authorList>
            <person name="Varghese N."/>
            <person name="Submissions S."/>
        </authorList>
    </citation>
    <scope>NUCLEOTIDE SEQUENCE [LARGE SCALE GENOMIC DNA]</scope>
    <source>
        <strain evidence="9">DSM 3071</strain>
    </source>
</reference>
<dbReference type="InterPro" id="IPR006638">
    <property type="entry name" value="Elp3/MiaA/NifB-like_rSAM"/>
</dbReference>
<evidence type="ECO:0000259" key="6">
    <source>
        <dbReference type="PROSITE" id="PS51332"/>
    </source>
</evidence>
<keyword evidence="3" id="KW-0479">Metal-binding</keyword>
<dbReference type="STRING" id="1121131.SAMN02745229_01773"/>
<dbReference type="SMART" id="SM00729">
    <property type="entry name" value="Elp3"/>
    <property type="match status" value="1"/>
</dbReference>
<keyword evidence="2" id="KW-0949">S-adenosyl-L-methionine</keyword>
<proteinExistence type="predicted"/>
<feature type="domain" description="Radical SAM core" evidence="7">
    <location>
        <begin position="180"/>
        <end position="411"/>
    </location>
</feature>
<dbReference type="GO" id="GO:0051539">
    <property type="term" value="F:4 iron, 4 sulfur cluster binding"/>
    <property type="evidence" value="ECO:0007669"/>
    <property type="project" value="UniProtKB-KW"/>
</dbReference>
<dbReference type="RefSeq" id="WP_073387102.1">
    <property type="nucleotide sequence ID" value="NZ_FQXK01000013.1"/>
</dbReference>
<evidence type="ECO:0000256" key="1">
    <source>
        <dbReference type="ARBA" id="ARBA00001966"/>
    </source>
</evidence>
<dbReference type="SFLD" id="SFLDG01123">
    <property type="entry name" value="methyltransferase_(Class_B)"/>
    <property type="match status" value="1"/>
</dbReference>
<evidence type="ECO:0000256" key="3">
    <source>
        <dbReference type="ARBA" id="ARBA00022723"/>
    </source>
</evidence>
<evidence type="ECO:0000256" key="4">
    <source>
        <dbReference type="ARBA" id="ARBA00023004"/>
    </source>
</evidence>
<dbReference type="SFLD" id="SFLDG01082">
    <property type="entry name" value="B12-binding_domain_containing"/>
    <property type="match status" value="1"/>
</dbReference>
<dbReference type="SUPFAM" id="SSF102114">
    <property type="entry name" value="Radical SAM enzymes"/>
    <property type="match status" value="1"/>
</dbReference>
<accession>A0A1M5YWA4</accession>
<dbReference type="Gene3D" id="3.80.30.20">
    <property type="entry name" value="tm_1862 like domain"/>
    <property type="match status" value="1"/>
</dbReference>
<dbReference type="GO" id="GO:0031419">
    <property type="term" value="F:cobalamin binding"/>
    <property type="evidence" value="ECO:0007669"/>
    <property type="project" value="InterPro"/>
</dbReference>
<sequence>MSKDQILLVALNAKYIHSNPAVYSLAAYANEVSGNVSIAEFTINDRYEDVLRGILMRKPEVIGFSVYIWNAEFMKQLIEDIHNIAPQIRLLAGGPEATNDPETYLNWCELVMLGEGEKNFRKIATCIQKGEDLPFREMEGIAYKEEGIAYKDSEVIIKEPGPKSILDMDQIPFLYNRLEPFENRIIYYESSRGCPFRCSYCLSSLEKKVRYRSMDIVKKELKYFLDQKVKQVKFIDRTFNSSSKRSIEIWTFIKENDNGVTNFHFEIGADLLTEKEIELLSTLRPGLVQLEIGIQTTHLPAMEAIHRTADNAKIFSNVQRLRSAYNINLHTDLIAGLPYEDYERFKKSFNDIYPLYADQLQLGFLKVLKGTDMYDHRHEYELIYSSRQPYEIFATKWITYEEIARLHRVCDAVELFYNSQMFTRSLKYLENFFDTPFSMFEEMAEYLNQHQLEGVGISVKKKYDILEDFGKEHGADDTFSLWVLFDKMLHTHQSRRMSARETFAWPDGEKTYEFDYTNIHPVTMEAAFRVACSDE</sequence>
<dbReference type="InterPro" id="IPR034466">
    <property type="entry name" value="Methyltransferase_Class_B"/>
</dbReference>
<keyword evidence="9" id="KW-1185">Reference proteome</keyword>
<dbReference type="InterPro" id="IPR058240">
    <property type="entry name" value="rSAM_sf"/>
</dbReference>
<dbReference type="OrthoDB" id="9801659at2"/>
<dbReference type="InterPro" id="IPR007197">
    <property type="entry name" value="rSAM"/>
</dbReference>
<dbReference type="Pfam" id="PF13311">
    <property type="entry name" value="DUF4080"/>
    <property type="match status" value="1"/>
</dbReference>
<dbReference type="EMBL" id="FQXK01000013">
    <property type="protein sequence ID" value="SHI16110.1"/>
    <property type="molecule type" value="Genomic_DNA"/>
</dbReference>
<organism evidence="8 9">
    <name type="scientific">Butyrivibrio fibrisolvens DSM 3071</name>
    <dbReference type="NCBI Taxonomy" id="1121131"/>
    <lineage>
        <taxon>Bacteria</taxon>
        <taxon>Bacillati</taxon>
        <taxon>Bacillota</taxon>
        <taxon>Clostridia</taxon>
        <taxon>Lachnospirales</taxon>
        <taxon>Lachnospiraceae</taxon>
        <taxon>Butyrivibrio</taxon>
    </lineage>
</organism>
<evidence type="ECO:0000313" key="8">
    <source>
        <dbReference type="EMBL" id="SHI16110.1"/>
    </source>
</evidence>
<evidence type="ECO:0000256" key="2">
    <source>
        <dbReference type="ARBA" id="ARBA00022691"/>
    </source>
</evidence>
<keyword evidence="4" id="KW-0408">Iron</keyword>
<dbReference type="SFLD" id="SFLDS00029">
    <property type="entry name" value="Radical_SAM"/>
    <property type="match status" value="1"/>
</dbReference>
<dbReference type="InterPro" id="IPR006158">
    <property type="entry name" value="Cobalamin-bd"/>
</dbReference>
<dbReference type="PROSITE" id="PS51332">
    <property type="entry name" value="B12_BINDING"/>
    <property type="match status" value="1"/>
</dbReference>
<dbReference type="CDD" id="cd02068">
    <property type="entry name" value="radical_SAM_B12_BD"/>
    <property type="match status" value="1"/>
</dbReference>
<evidence type="ECO:0000256" key="5">
    <source>
        <dbReference type="ARBA" id="ARBA00023014"/>
    </source>
</evidence>
<evidence type="ECO:0000259" key="7">
    <source>
        <dbReference type="PROSITE" id="PS51918"/>
    </source>
</evidence>
<dbReference type="Pfam" id="PF02310">
    <property type="entry name" value="B12-binding"/>
    <property type="match status" value="1"/>
</dbReference>
<dbReference type="InterPro" id="IPR051198">
    <property type="entry name" value="BchE-like"/>
</dbReference>
<protein>
    <submittedName>
        <fullName evidence="8">Radical SAM superfamily enzyme YgiQ, UPF0313 family</fullName>
    </submittedName>
</protein>
<dbReference type="GeneID" id="89510034"/>
<dbReference type="InterPro" id="IPR025288">
    <property type="entry name" value="DUF4080"/>
</dbReference>
<dbReference type="PROSITE" id="PS51918">
    <property type="entry name" value="RADICAL_SAM"/>
    <property type="match status" value="1"/>
</dbReference>
<comment type="cofactor">
    <cofactor evidence="1">
        <name>[4Fe-4S] cluster</name>
        <dbReference type="ChEBI" id="CHEBI:49883"/>
    </cofactor>
</comment>